<evidence type="ECO:0000256" key="1">
    <source>
        <dbReference type="ARBA" id="ARBA00002837"/>
    </source>
</evidence>
<dbReference type="OrthoDB" id="5971574at2759"/>
<dbReference type="Pfam" id="PF00723">
    <property type="entry name" value="Glyco_hydro_15"/>
    <property type="match status" value="1"/>
</dbReference>
<evidence type="ECO:0000256" key="13">
    <source>
        <dbReference type="RuleBase" id="RU364123"/>
    </source>
</evidence>
<dbReference type="PANTHER" id="PTHR10749">
    <property type="entry name" value="PHOSPHORYLASE B KINASE REGULATORY SUBUNIT"/>
    <property type="match status" value="1"/>
</dbReference>
<organism evidence="17 18">
    <name type="scientific">Laodelphax striatellus</name>
    <name type="common">Small brown planthopper</name>
    <name type="synonym">Delphax striatella</name>
    <dbReference type="NCBI Taxonomy" id="195883"/>
    <lineage>
        <taxon>Eukaryota</taxon>
        <taxon>Metazoa</taxon>
        <taxon>Ecdysozoa</taxon>
        <taxon>Arthropoda</taxon>
        <taxon>Hexapoda</taxon>
        <taxon>Insecta</taxon>
        <taxon>Pterygota</taxon>
        <taxon>Neoptera</taxon>
        <taxon>Paraneoptera</taxon>
        <taxon>Hemiptera</taxon>
        <taxon>Auchenorrhyncha</taxon>
        <taxon>Fulgoroidea</taxon>
        <taxon>Delphacidae</taxon>
        <taxon>Criomorphinae</taxon>
        <taxon>Laodelphax</taxon>
    </lineage>
</organism>
<evidence type="ECO:0000256" key="10">
    <source>
        <dbReference type="ARBA" id="ARBA00023277"/>
    </source>
</evidence>
<dbReference type="EMBL" id="QKKF02037815">
    <property type="protein sequence ID" value="RZF31965.1"/>
    <property type="molecule type" value="Genomic_DNA"/>
</dbReference>
<dbReference type="InterPro" id="IPR008734">
    <property type="entry name" value="PHK_A/B_su"/>
</dbReference>
<dbReference type="SUPFAM" id="SSF48208">
    <property type="entry name" value="Six-hairpin glycosidases"/>
    <property type="match status" value="1"/>
</dbReference>
<dbReference type="UniPathway" id="UPA00163"/>
<evidence type="ECO:0000256" key="6">
    <source>
        <dbReference type="ARBA" id="ARBA00022553"/>
    </source>
</evidence>
<evidence type="ECO:0000256" key="5">
    <source>
        <dbReference type="ARBA" id="ARBA00022475"/>
    </source>
</evidence>
<feature type="domain" description="Phosphorylase b kinase regulatory subunit alpha/beta C-terminal" evidence="16">
    <location>
        <begin position="1032"/>
        <end position="1146"/>
    </location>
</feature>
<dbReference type="InParanoid" id="A0A482WED9"/>
<keyword evidence="12 13" id="KW-0636">Prenylation</keyword>
<feature type="compositionally biased region" description="Polar residues" evidence="14">
    <location>
        <begin position="696"/>
        <end position="719"/>
    </location>
</feature>
<keyword evidence="7 13" id="KW-0321">Glycogen metabolism</keyword>
<evidence type="ECO:0000256" key="3">
    <source>
        <dbReference type="ARBA" id="ARBA00005131"/>
    </source>
</evidence>
<dbReference type="STRING" id="195883.A0A482WED9"/>
<comment type="function">
    <text evidence="1">Phosphorylase b kinase catalyzes the phosphorylation of serine in certain substrates, including troponin I. The alpha chain may bind calmodulin.</text>
</comment>
<dbReference type="Pfam" id="PF19292">
    <property type="entry name" value="KPBB_C"/>
    <property type="match status" value="1"/>
</dbReference>
<dbReference type="InterPro" id="IPR045583">
    <property type="entry name" value="KPBA/B_C"/>
</dbReference>
<dbReference type="FunCoup" id="A0A482WED9">
    <property type="interactions" value="169"/>
</dbReference>
<comment type="similarity">
    <text evidence="4 13">Belongs to the phosphorylase b kinase regulatory chain family.</text>
</comment>
<evidence type="ECO:0000256" key="8">
    <source>
        <dbReference type="ARBA" id="ARBA00022860"/>
    </source>
</evidence>
<comment type="caution">
    <text evidence="17">The sequence shown here is derived from an EMBL/GenBank/DDBJ whole genome shotgun (WGS) entry which is preliminary data.</text>
</comment>
<dbReference type="GO" id="GO:0005886">
    <property type="term" value="C:plasma membrane"/>
    <property type="evidence" value="ECO:0007669"/>
    <property type="project" value="UniProtKB-SubCell"/>
</dbReference>
<dbReference type="FunFam" id="1.50.10.10:FF:000004">
    <property type="entry name" value="Phosphorylase b kinase regulatory subunit"/>
    <property type="match status" value="1"/>
</dbReference>
<dbReference type="InterPro" id="IPR011613">
    <property type="entry name" value="GH15-like"/>
</dbReference>
<dbReference type="Gene3D" id="1.50.10.10">
    <property type="match status" value="1"/>
</dbReference>
<feature type="domain" description="GH15-like" evidence="15">
    <location>
        <begin position="8"/>
        <end position="910"/>
    </location>
</feature>
<evidence type="ECO:0000256" key="14">
    <source>
        <dbReference type="SAM" id="MobiDB-lite"/>
    </source>
</evidence>
<evidence type="ECO:0000259" key="16">
    <source>
        <dbReference type="Pfam" id="PF19292"/>
    </source>
</evidence>
<evidence type="ECO:0000256" key="11">
    <source>
        <dbReference type="ARBA" id="ARBA00023288"/>
    </source>
</evidence>
<keyword evidence="6" id="KW-0597">Phosphoprotein</keyword>
<protein>
    <recommendedName>
        <fullName evidence="13">Phosphorylase b kinase regulatory subunit</fullName>
    </recommendedName>
</protein>
<dbReference type="GO" id="GO:0005964">
    <property type="term" value="C:phosphorylase kinase complex"/>
    <property type="evidence" value="ECO:0007669"/>
    <property type="project" value="TreeGrafter"/>
</dbReference>
<dbReference type="SMR" id="A0A482WED9"/>
<dbReference type="Proteomes" id="UP000291343">
    <property type="component" value="Unassembled WGS sequence"/>
</dbReference>
<keyword evidence="8 13" id="KW-0112">Calmodulin-binding</keyword>
<keyword evidence="11 13" id="KW-0449">Lipoprotein</keyword>
<sequence>MRSRSNSGVRLDYYQRIVQNIIMCHQNPVTGLFPASPENDHAWIRDNVYCILAVWGLSMAYKKTADMDEDRAKTYELEQSCVKLMRGLLMGMMRQKEKVEKFKTTQNPLDALHAKYSSKSGQSVVGDSEWGHLQIDAISLYLLILAQMTASGLQIIFNLDEVAFIQNLVFYIESAYCVPDYGIWERGDKANHGLPELNASSIGMAKAALEAMNELDLFGARGGPSSVIHVLADEAQKCQAVLQSMLPRESSSKELDSGLLSVISFPAFAVDDPSLIHQTRSTIRTKLQGRYGCKRFLRDGHKTPKEDPNRLYYDPFELRMFEKIECEWPLFFCYLILDYCFQGDKELTEEYAQLLDDVMIKNEDGMKLVPELYAVPGDKVDAEYKDPGSQKRVAVGRCPFIWAQSLYILGRLLQDGFLAPGELDPLNRRLCSEKKPDVVVQVVILAEDSEIRDKLLQHEIFVQTISEVAPIEVQPARVLSHLYSYLGRNEKLGLTGRKSRDVGILSTSKLYALQDRIFAFTPQTVDLEHYYMRSDVSLLANNFMMDLSFLTMNWRHMLGRPTYTIIASNNMLDQGKLPLAMVSTMKKLKSGYINGTRVTLGNLNDFLSTSCITNLSFLGSQEDGHPDKLNPQVEQYLDEHMMKSSPRSSFLVRNNPISRNRMSTRRRMSVKGAIKKTRSIIHQDSGESGVDERRSSTVTGPQLTSQPGELSPASTQVHRSPSPEDLIPLWKHGSSVSRFRSGTELQYADTEVEELLTMLRESDHLEEQGDILQYLVDSQGLNYKTGLSEDGKSVSVKDLLKVLYEKACQQKLWGLVRHTAGMLGKRVEDLAKAVTDLLVRQKQVTVGMPPLNEHTITAPLPENELRQLIHQAYGDDESTSMLTQELLVYLAMFIRTEPQLFLEMLRLRVGLIIQVMATELSRTLICSGEEATEHLLNLSPFEMKNLLHHIMSGKEFAISSVGHGNFSVISCKSGRVSKGIYERHSSHYEYSLSIIPQETQKSQIGGFLGTDSLDGSITSSTGGGGGGGGEEDRQGQWLRRRRLDGALNRVPRDFYPRVWSVLERCQGLAIEGRLLPQNLTQEMTSGELKFALAVETVLNAIPQPEYRQLIVEALMVLTLVSEYNVVDSLGDVIAVEQLVHSANQIFLEDQMRVNGDATLCCAKTNQERDLTSTGGLLCGGAGYICQHFYDSAPSGSYGTMTYIMRAFATVLSCLPQDGEIECNIH</sequence>
<dbReference type="InterPro" id="IPR008928">
    <property type="entry name" value="6-hairpin_glycosidase_sf"/>
</dbReference>
<dbReference type="GO" id="GO:0005977">
    <property type="term" value="P:glycogen metabolic process"/>
    <property type="evidence" value="ECO:0007669"/>
    <property type="project" value="UniProtKB-UniPathway"/>
</dbReference>
<evidence type="ECO:0000256" key="9">
    <source>
        <dbReference type="ARBA" id="ARBA00023136"/>
    </source>
</evidence>
<dbReference type="InterPro" id="IPR012341">
    <property type="entry name" value="6hp_glycosidase-like_sf"/>
</dbReference>
<comment type="pathway">
    <text evidence="3 13">Glycan biosynthesis; glycogen metabolism.</text>
</comment>
<keyword evidence="10 13" id="KW-0119">Carbohydrate metabolism</keyword>
<evidence type="ECO:0000256" key="12">
    <source>
        <dbReference type="ARBA" id="ARBA00023289"/>
    </source>
</evidence>
<proteinExistence type="inferred from homology"/>
<name>A0A482WED9_LAOST</name>
<reference evidence="17 18" key="1">
    <citation type="journal article" date="2017" name="Gigascience">
        <title>Genome sequence of the small brown planthopper, Laodelphax striatellus.</title>
        <authorList>
            <person name="Zhu J."/>
            <person name="Jiang F."/>
            <person name="Wang X."/>
            <person name="Yang P."/>
            <person name="Bao Y."/>
            <person name="Zhao W."/>
            <person name="Wang W."/>
            <person name="Lu H."/>
            <person name="Wang Q."/>
            <person name="Cui N."/>
            <person name="Li J."/>
            <person name="Chen X."/>
            <person name="Luo L."/>
            <person name="Yu J."/>
            <person name="Kang L."/>
            <person name="Cui F."/>
        </authorList>
    </citation>
    <scope>NUCLEOTIDE SEQUENCE [LARGE SCALE GENOMIC DNA]</scope>
    <source>
        <strain evidence="17">Lst14</strain>
    </source>
</reference>
<dbReference type="PANTHER" id="PTHR10749:SF7">
    <property type="entry name" value="PHOSPHORYLASE B KINASE REGULATORY SUBUNIT ALPHA-RELATED"/>
    <property type="match status" value="1"/>
</dbReference>
<evidence type="ECO:0000256" key="7">
    <source>
        <dbReference type="ARBA" id="ARBA00022600"/>
    </source>
</evidence>
<evidence type="ECO:0000313" key="17">
    <source>
        <dbReference type="EMBL" id="RZF31965.1"/>
    </source>
</evidence>
<accession>A0A482WED9</accession>
<gene>
    <name evidence="17" type="ORF">LSTR_LSTR012435</name>
</gene>
<evidence type="ECO:0000259" key="15">
    <source>
        <dbReference type="Pfam" id="PF00723"/>
    </source>
</evidence>
<feature type="region of interest" description="Disordered" evidence="14">
    <location>
        <begin position="663"/>
        <end position="725"/>
    </location>
</feature>
<evidence type="ECO:0000313" key="18">
    <source>
        <dbReference type="Proteomes" id="UP000291343"/>
    </source>
</evidence>
<evidence type="ECO:0000256" key="2">
    <source>
        <dbReference type="ARBA" id="ARBA00004342"/>
    </source>
</evidence>
<evidence type="ECO:0000256" key="4">
    <source>
        <dbReference type="ARBA" id="ARBA00007128"/>
    </source>
</evidence>
<dbReference type="AlphaFoldDB" id="A0A482WED9"/>
<keyword evidence="18" id="KW-1185">Reference proteome</keyword>
<keyword evidence="9 13" id="KW-0472">Membrane</keyword>
<comment type="subcellular location">
    <subcellularLocation>
        <location evidence="2 13">Cell membrane</location>
        <topology evidence="2 13">Lipid-anchor</topology>
        <orientation evidence="2 13">Cytoplasmic side</orientation>
    </subcellularLocation>
</comment>
<dbReference type="GO" id="GO:0005516">
    <property type="term" value="F:calmodulin binding"/>
    <property type="evidence" value="ECO:0007669"/>
    <property type="project" value="UniProtKB-KW"/>
</dbReference>
<keyword evidence="5 13" id="KW-1003">Cell membrane</keyword>
<feature type="compositionally biased region" description="Basic residues" evidence="14">
    <location>
        <begin position="663"/>
        <end position="679"/>
    </location>
</feature>